<evidence type="ECO:0000256" key="7">
    <source>
        <dbReference type="SAM" id="MobiDB-lite"/>
    </source>
</evidence>
<dbReference type="WBParaSite" id="maker-uti_cns_0009619-snap-gene-0.3-mRNA-1">
    <property type="protein sequence ID" value="maker-uti_cns_0009619-snap-gene-0.3-mRNA-1"/>
    <property type="gene ID" value="maker-uti_cns_0009619-snap-gene-0.3"/>
</dbReference>
<dbReference type="CDD" id="cd18186">
    <property type="entry name" value="BTB_POZ_ZBTB_KLHL-like"/>
    <property type="match status" value="1"/>
</dbReference>
<dbReference type="SUPFAM" id="SSF54695">
    <property type="entry name" value="POZ domain"/>
    <property type="match status" value="1"/>
</dbReference>
<name>A0A1I8I2Q5_9PLAT</name>
<evidence type="ECO:0000256" key="5">
    <source>
        <dbReference type="ARBA" id="ARBA00035450"/>
    </source>
</evidence>
<keyword evidence="9" id="KW-1185">Reference proteome</keyword>
<dbReference type="GO" id="GO:0015935">
    <property type="term" value="C:small ribosomal subunit"/>
    <property type="evidence" value="ECO:0007669"/>
    <property type="project" value="InterPro"/>
</dbReference>
<evidence type="ECO:0000256" key="6">
    <source>
        <dbReference type="SAM" id="Coils"/>
    </source>
</evidence>
<sequence length="707" mass="78778">MQEAEVVQAKATDESTDVDPVIAAEALCKDVVNLFTSFPIPQEKEFDDTVEILLARLEDYCALIDLIRSESAHCLGTLLPQVLASTRHLEPLLLQIDNLDRMVQTVKQNVDTLEAKVSLAETEIGQFTSLKKSIRSRLTPRSSLKRPESEPVATFHPPEVFSCDVYFKSGNETMDAKEGKEDLQQAQVHRIRITLTSKNVRSLEKVCADLIKGAKDKNLPVKGPVRMPTKVLSLTTRKTPCGEGSKTWDRYRLRLHKRLIDLQSPAETVKQITSISIEPEVEVEVTVANLAVLSNMDESFSAASAEEESSDFNHATVSLPVSRIVSDADFKEFIELRLPNWDAHLKWTLRLFRSQSQSGPFVSYFLHVQPRTAMSYYRVRATFSIDFSLQRADGTGLRIALKRHQHSDKLFQACVRGVQQLTWGIKNFISVRRLSSAALSSCIGGGANDDAGSDAGGSGGGGSSACERLVARLRIRVHEVSDGIVLREKPIDLCSASNPGSNLIIECQNRRLYCHRDVLLLESEFFRGLLASEFKEKQSGLVTLEDEEFDEVRAFLEQLYPDCGVPVTMETLESLCRLADKYLCAKVRAKCLQFIMRVLNASICLHVLLINSLYINSDFVEQTCLELVEDLAWSEIKSSNSFLRLSPPHRAQVMERLLDRRDDSSVSGGQPASRSSSALCLPPAQQQQQQHSAASSASGRNRVYQSL</sequence>
<dbReference type="Gene3D" id="3.30.70.600">
    <property type="entry name" value="Ribosomal protein S10 domain"/>
    <property type="match status" value="1"/>
</dbReference>
<dbReference type="SUPFAM" id="SSF54999">
    <property type="entry name" value="Ribosomal protein S10"/>
    <property type="match status" value="1"/>
</dbReference>
<dbReference type="InterPro" id="IPR001848">
    <property type="entry name" value="Ribosomal_uS10"/>
</dbReference>
<dbReference type="InterPro" id="IPR018268">
    <property type="entry name" value="Ribosomal_uS10_CS"/>
</dbReference>
<dbReference type="GO" id="GO:0003735">
    <property type="term" value="F:structural constituent of ribosome"/>
    <property type="evidence" value="ECO:0007669"/>
    <property type="project" value="InterPro"/>
</dbReference>
<proteinExistence type="inferred from homology"/>
<dbReference type="InterPro" id="IPR027486">
    <property type="entry name" value="Ribosomal_uS10_dom"/>
</dbReference>
<dbReference type="Gene3D" id="3.30.710.10">
    <property type="entry name" value="Potassium Channel Kv1.1, Chain A"/>
    <property type="match status" value="1"/>
</dbReference>
<dbReference type="Pfam" id="PF00651">
    <property type="entry name" value="BTB"/>
    <property type="match status" value="1"/>
</dbReference>
<organism evidence="9 10">
    <name type="scientific">Macrostomum lignano</name>
    <dbReference type="NCBI Taxonomy" id="282301"/>
    <lineage>
        <taxon>Eukaryota</taxon>
        <taxon>Metazoa</taxon>
        <taxon>Spiralia</taxon>
        <taxon>Lophotrochozoa</taxon>
        <taxon>Platyhelminthes</taxon>
        <taxon>Rhabditophora</taxon>
        <taxon>Macrostomorpha</taxon>
        <taxon>Macrostomida</taxon>
        <taxon>Macrostomidae</taxon>
        <taxon>Macrostomum</taxon>
    </lineage>
</organism>
<protein>
    <recommendedName>
        <fullName evidence="4">Small ribosomal subunit protein uS10</fullName>
    </recommendedName>
    <alternativeName>
        <fullName evidence="5">40S ribosomal protein S20</fullName>
    </alternativeName>
</protein>
<dbReference type="GO" id="GO:0006412">
    <property type="term" value="P:translation"/>
    <property type="evidence" value="ECO:0007669"/>
    <property type="project" value="InterPro"/>
</dbReference>
<evidence type="ECO:0000313" key="10">
    <source>
        <dbReference type="WBParaSite" id="maker-uti_cns_0009619-snap-gene-0.3-mRNA-1"/>
    </source>
</evidence>
<dbReference type="Proteomes" id="UP000095280">
    <property type="component" value="Unplaced"/>
</dbReference>
<dbReference type="HAMAP" id="MF_00508">
    <property type="entry name" value="Ribosomal_uS10"/>
    <property type="match status" value="1"/>
</dbReference>
<dbReference type="InterPro" id="IPR036838">
    <property type="entry name" value="Ribosomal_uS10_dom_sf"/>
</dbReference>
<evidence type="ECO:0000256" key="2">
    <source>
        <dbReference type="ARBA" id="ARBA00022980"/>
    </source>
</evidence>
<feature type="domain" description="BTB" evidence="8">
    <location>
        <begin position="501"/>
        <end position="560"/>
    </location>
</feature>
<evidence type="ECO:0000256" key="4">
    <source>
        <dbReference type="ARBA" id="ARBA00035162"/>
    </source>
</evidence>
<dbReference type="InterPro" id="IPR011333">
    <property type="entry name" value="SKP1/BTB/POZ_sf"/>
</dbReference>
<keyword evidence="3" id="KW-0687">Ribonucleoprotein</keyword>
<comment type="similarity">
    <text evidence="1">Belongs to the universal ribosomal protein uS10 family.</text>
</comment>
<dbReference type="PROSITE" id="PS50097">
    <property type="entry name" value="BTB"/>
    <property type="match status" value="1"/>
</dbReference>
<feature type="region of interest" description="Disordered" evidence="7">
    <location>
        <begin position="662"/>
        <end position="707"/>
    </location>
</feature>
<dbReference type="AlphaFoldDB" id="A0A1I8I2Q5"/>
<evidence type="ECO:0000259" key="8">
    <source>
        <dbReference type="PROSITE" id="PS50097"/>
    </source>
</evidence>
<feature type="compositionally biased region" description="Low complexity" evidence="7">
    <location>
        <begin position="684"/>
        <end position="698"/>
    </location>
</feature>
<dbReference type="NCBIfam" id="TIGR01046">
    <property type="entry name" value="uS10_euk_arch"/>
    <property type="match status" value="1"/>
</dbReference>
<dbReference type="Pfam" id="PF00338">
    <property type="entry name" value="Ribosomal_S10"/>
    <property type="match status" value="1"/>
</dbReference>
<keyword evidence="2" id="KW-0689">Ribosomal protein</keyword>
<dbReference type="InterPro" id="IPR000210">
    <property type="entry name" value="BTB/POZ_dom"/>
</dbReference>
<dbReference type="PROSITE" id="PS00361">
    <property type="entry name" value="RIBOSOMAL_S10"/>
    <property type="match status" value="1"/>
</dbReference>
<accession>A0A1I8I2Q5</accession>
<evidence type="ECO:0000313" key="9">
    <source>
        <dbReference type="Proteomes" id="UP000095280"/>
    </source>
</evidence>
<feature type="coiled-coil region" evidence="6">
    <location>
        <begin position="96"/>
        <end position="123"/>
    </location>
</feature>
<dbReference type="GO" id="GO:0003723">
    <property type="term" value="F:RNA binding"/>
    <property type="evidence" value="ECO:0007669"/>
    <property type="project" value="InterPro"/>
</dbReference>
<feature type="compositionally biased region" description="Polar residues" evidence="7">
    <location>
        <begin position="665"/>
        <end position="678"/>
    </location>
</feature>
<dbReference type="FunFam" id="3.30.70.600:FF:000002">
    <property type="entry name" value="40S ribosomal protein S20"/>
    <property type="match status" value="1"/>
</dbReference>
<evidence type="ECO:0000256" key="1">
    <source>
        <dbReference type="ARBA" id="ARBA00007102"/>
    </source>
</evidence>
<dbReference type="SMART" id="SM01403">
    <property type="entry name" value="Ribosomal_S10"/>
    <property type="match status" value="1"/>
</dbReference>
<reference evidence="10" key="1">
    <citation type="submission" date="2016-11" db="UniProtKB">
        <authorList>
            <consortium name="WormBaseParasite"/>
        </authorList>
    </citation>
    <scope>IDENTIFICATION</scope>
</reference>
<dbReference type="SMART" id="SM00225">
    <property type="entry name" value="BTB"/>
    <property type="match status" value="1"/>
</dbReference>
<dbReference type="InterPro" id="IPR005729">
    <property type="entry name" value="Ribosomal_uS10_euk/arc"/>
</dbReference>
<dbReference type="PANTHER" id="PTHR11700">
    <property type="entry name" value="30S RIBOSOMAL PROTEIN S10 FAMILY MEMBER"/>
    <property type="match status" value="1"/>
</dbReference>
<keyword evidence="6" id="KW-0175">Coiled coil</keyword>
<evidence type="ECO:0000256" key="3">
    <source>
        <dbReference type="ARBA" id="ARBA00023274"/>
    </source>
</evidence>
<dbReference type="PRINTS" id="PR00971">
    <property type="entry name" value="RIBOSOMALS10"/>
</dbReference>